<sequence length="834" mass="94904">MKSFSQGVVFSYSHSFLLSFDLIHSITMRASILLALPLAVLAIPNPIPTEEKHEELLSPPSTSANIDISKREDFFPYVVDNKCRDKYDIHPKINRYDKMLTAVQTARDMVKEVLKEWWDEGKHGEVAAAYLGIPNDGKYKENEWAKRVQANLHNFALVDERVPFMSRKIDVRCDDVDGTCKKTIEGTSKNVAGYALNVRNLVSWEYIVVLCETWFLTDTPNEYVKEWKGQPKEEISLEFMDSDAGKMLHEFMHISLMSGDRPHIIDQKDENGRRRYTAPGISNWVKKGGKSEDLVQNADTYTQFVQAIYYKNKFGFLVPPVREAVIEEKLACGSGDDNSYVFKNQDKWIPEFCLKVSEEYTPGSEGTISATYDEGKPDEVRFRFLRRKANLLSAGDIKQNCLEALRQVFHNCETNTGFKHGGSYDYNSKRADGKLDFLYGFGFSGQRDRPWPIPSPLPSQCDVYNKFGYAEVWVPLPGNVLSVILQMVSFGVLSICLTRRIQHVVKWKKLPMATWLILAIYIDSTLFVFVTSIITRGIGINESQGVCEGGILLCLICYMTTKVLIYYFLVEKAYIIRGRRFPRMKSKLWLFNCLGMLLPYVILVVLNFIYRISYINDNGVCIIGMDKIAMLPLITFEVIVNVYLTLLFVIPLRRLYSYRNNTNHALRRVAYRSFVGSITTLISSVINLTVLMVLKGEPGWICLMCCNADILFSVLVLHWVTQIDRNDGLSSDHSRRISSFTNIGQQEVTSAIDHRLPPMIPAFPTASHSAQNNTDKVQIWSDGLRSHEPRNMRNGTMTTEIKAGGVGDMEHGRKSGSDDDSVELKGIRVDTERI</sequence>
<dbReference type="PANTHER" id="PTHR38848">
    <property type="entry name" value="G-PROTEIN COUPLED RECEPTORS FAMILY 3 PROFILE DOMAIN-CONTAINING PROTEIN"/>
    <property type="match status" value="1"/>
</dbReference>
<evidence type="ECO:0000313" key="3">
    <source>
        <dbReference type="Proteomes" id="UP000800035"/>
    </source>
</evidence>
<feature type="transmembrane region" description="Helical" evidence="1">
    <location>
        <begin position="480"/>
        <end position="498"/>
    </location>
</feature>
<dbReference type="OrthoDB" id="3210850at2759"/>
<evidence type="ECO:0000256" key="1">
    <source>
        <dbReference type="SAM" id="Phobius"/>
    </source>
</evidence>
<dbReference type="PANTHER" id="PTHR38848:SF3">
    <property type="entry name" value="G-PROTEIN COUPLED RECEPTORS FAMILY 3 PROFILE DOMAIN-CONTAINING PROTEIN"/>
    <property type="match status" value="1"/>
</dbReference>
<reference evidence="2" key="1">
    <citation type="journal article" date="2020" name="Stud. Mycol.">
        <title>101 Dothideomycetes genomes: a test case for predicting lifestyles and emergence of pathogens.</title>
        <authorList>
            <person name="Haridas S."/>
            <person name="Albert R."/>
            <person name="Binder M."/>
            <person name="Bloem J."/>
            <person name="Labutti K."/>
            <person name="Salamov A."/>
            <person name="Andreopoulos B."/>
            <person name="Baker S."/>
            <person name="Barry K."/>
            <person name="Bills G."/>
            <person name="Bluhm B."/>
            <person name="Cannon C."/>
            <person name="Castanera R."/>
            <person name="Culley D."/>
            <person name="Daum C."/>
            <person name="Ezra D."/>
            <person name="Gonzalez J."/>
            <person name="Henrissat B."/>
            <person name="Kuo A."/>
            <person name="Liang C."/>
            <person name="Lipzen A."/>
            <person name="Lutzoni F."/>
            <person name="Magnuson J."/>
            <person name="Mondo S."/>
            <person name="Nolan M."/>
            <person name="Ohm R."/>
            <person name="Pangilinan J."/>
            <person name="Park H.-J."/>
            <person name="Ramirez L."/>
            <person name="Alfaro M."/>
            <person name="Sun H."/>
            <person name="Tritt A."/>
            <person name="Yoshinaga Y."/>
            <person name="Zwiers L.-H."/>
            <person name="Turgeon B."/>
            <person name="Goodwin S."/>
            <person name="Spatafora J."/>
            <person name="Crous P."/>
            <person name="Grigoriev I."/>
        </authorList>
    </citation>
    <scope>NUCLEOTIDE SEQUENCE</scope>
    <source>
        <strain evidence="2">CBS 675.92</strain>
    </source>
</reference>
<dbReference type="AlphaFoldDB" id="A0A6A5U6M0"/>
<feature type="transmembrane region" description="Helical" evidence="1">
    <location>
        <begin position="589"/>
        <end position="610"/>
    </location>
</feature>
<gene>
    <name evidence="2" type="ORF">CC80DRAFT_593462</name>
</gene>
<feature type="transmembrane region" description="Helical" evidence="1">
    <location>
        <begin position="673"/>
        <end position="694"/>
    </location>
</feature>
<protein>
    <submittedName>
        <fullName evidence="2">Uncharacterized protein</fullName>
    </submittedName>
</protein>
<name>A0A6A5U6M0_9PLEO</name>
<keyword evidence="1" id="KW-0472">Membrane</keyword>
<dbReference type="Proteomes" id="UP000800035">
    <property type="component" value="Unassembled WGS sequence"/>
</dbReference>
<feature type="transmembrane region" description="Helical" evidence="1">
    <location>
        <begin position="700"/>
        <end position="720"/>
    </location>
</feature>
<dbReference type="Pfam" id="PF18647">
    <property type="entry name" value="Fungal_lectin_2"/>
    <property type="match status" value="1"/>
</dbReference>
<evidence type="ECO:0000313" key="2">
    <source>
        <dbReference type="EMBL" id="KAF1956757.1"/>
    </source>
</evidence>
<feature type="transmembrane region" description="Helical" evidence="1">
    <location>
        <begin position="630"/>
        <end position="652"/>
    </location>
</feature>
<accession>A0A6A5U6M0</accession>
<organism evidence="2 3">
    <name type="scientific">Byssothecium circinans</name>
    <dbReference type="NCBI Taxonomy" id="147558"/>
    <lineage>
        <taxon>Eukaryota</taxon>
        <taxon>Fungi</taxon>
        <taxon>Dikarya</taxon>
        <taxon>Ascomycota</taxon>
        <taxon>Pezizomycotina</taxon>
        <taxon>Dothideomycetes</taxon>
        <taxon>Pleosporomycetidae</taxon>
        <taxon>Pleosporales</taxon>
        <taxon>Massarineae</taxon>
        <taxon>Massarinaceae</taxon>
        <taxon>Byssothecium</taxon>
    </lineage>
</organism>
<dbReference type="GO" id="GO:0008237">
    <property type="term" value="F:metallopeptidase activity"/>
    <property type="evidence" value="ECO:0007669"/>
    <property type="project" value="InterPro"/>
</dbReference>
<dbReference type="Gene3D" id="3.40.390.10">
    <property type="entry name" value="Collagenase (Catalytic Domain)"/>
    <property type="match status" value="1"/>
</dbReference>
<proteinExistence type="predicted"/>
<keyword evidence="1" id="KW-0812">Transmembrane</keyword>
<feature type="transmembrane region" description="Helical" evidence="1">
    <location>
        <begin position="550"/>
        <end position="569"/>
    </location>
</feature>
<keyword evidence="1" id="KW-1133">Transmembrane helix</keyword>
<dbReference type="EMBL" id="ML976991">
    <property type="protein sequence ID" value="KAF1956757.1"/>
    <property type="molecule type" value="Genomic_DNA"/>
</dbReference>
<keyword evidence="3" id="KW-1185">Reference proteome</keyword>
<dbReference type="InterPro" id="IPR024079">
    <property type="entry name" value="MetalloPept_cat_dom_sf"/>
</dbReference>
<feature type="transmembrane region" description="Helical" evidence="1">
    <location>
        <begin position="510"/>
        <end position="530"/>
    </location>
</feature>